<dbReference type="AlphaFoldDB" id="A0A510L696"/>
<organism evidence="3 4">
    <name type="scientific">Leptotrichia hongkongensis</name>
    <dbReference type="NCBI Taxonomy" id="554406"/>
    <lineage>
        <taxon>Bacteria</taxon>
        <taxon>Fusobacteriati</taxon>
        <taxon>Fusobacteriota</taxon>
        <taxon>Fusobacteriia</taxon>
        <taxon>Fusobacteriales</taxon>
        <taxon>Leptotrichiaceae</taxon>
        <taxon>Leptotrichia</taxon>
    </lineage>
</organism>
<dbReference type="Proteomes" id="UP000321561">
    <property type="component" value="Chromosome"/>
</dbReference>
<proteinExistence type="predicted"/>
<keyword evidence="1" id="KW-0694">RNA-binding</keyword>
<dbReference type="Pfam" id="PF17774">
    <property type="entry name" value="YlmH_RBD"/>
    <property type="match status" value="1"/>
</dbReference>
<dbReference type="GO" id="GO:0003723">
    <property type="term" value="F:RNA binding"/>
    <property type="evidence" value="ECO:0007669"/>
    <property type="project" value="UniProtKB-KW"/>
</dbReference>
<dbReference type="Gene3D" id="3.30.70.330">
    <property type="match status" value="1"/>
</dbReference>
<dbReference type="InterPro" id="IPR040591">
    <property type="entry name" value="RqcP2_RBD"/>
</dbReference>
<sequence>MLKISIDSRFREYLHKDFLGSLMGLNIKRELMGDLIIESENKQVLGYIPVSEKIADYIISELKQIGKAPCEIEIIETKNKNSLPKYKYDDKLVTVPSKRLDSIVSTITNLSRTKVIDPIEKGKVLVDYVEEKDKSKMLEIGSLITVRGFGKYKLFLDKGETKKGKERILVKKYI</sequence>
<dbReference type="RefSeq" id="WP_232052651.1">
    <property type="nucleotide sequence ID" value="NZ_AP019846.1"/>
</dbReference>
<dbReference type="EMBL" id="AP019846">
    <property type="protein sequence ID" value="BBM59492.1"/>
    <property type="molecule type" value="Genomic_DNA"/>
</dbReference>
<feature type="domain" description="RNA-binding S4" evidence="2">
    <location>
        <begin position="98"/>
        <end position="160"/>
    </location>
</feature>
<evidence type="ECO:0000313" key="4">
    <source>
        <dbReference type="Proteomes" id="UP000321561"/>
    </source>
</evidence>
<dbReference type="InterPro" id="IPR012677">
    <property type="entry name" value="Nucleotide-bd_a/b_plait_sf"/>
</dbReference>
<protein>
    <submittedName>
        <fullName evidence="3">RNA-binding S4 domain-containing protein</fullName>
    </submittedName>
</protein>
<dbReference type="CDD" id="cd00165">
    <property type="entry name" value="S4"/>
    <property type="match status" value="1"/>
</dbReference>
<evidence type="ECO:0000259" key="2">
    <source>
        <dbReference type="SMART" id="SM00363"/>
    </source>
</evidence>
<evidence type="ECO:0000256" key="1">
    <source>
        <dbReference type="PROSITE-ProRule" id="PRU00182"/>
    </source>
</evidence>
<dbReference type="InterPro" id="IPR002942">
    <property type="entry name" value="S4_RNA-bd"/>
</dbReference>
<dbReference type="SUPFAM" id="SSF55174">
    <property type="entry name" value="Alpha-L RNA-binding motif"/>
    <property type="match status" value="1"/>
</dbReference>
<reference evidence="3 4" key="1">
    <citation type="submission" date="2019-07" db="EMBL/GenBank/DDBJ databases">
        <title>Complete Genome Sequence of Leptotrichia hongkongensis Strain JMUB5056.</title>
        <authorList>
            <person name="Watanabe S."/>
            <person name="Cui L."/>
        </authorList>
    </citation>
    <scope>NUCLEOTIDE SEQUENCE [LARGE SCALE GENOMIC DNA]</scope>
    <source>
        <strain evidence="3 4">JMUB5056</strain>
    </source>
</reference>
<accession>A0A510L696</accession>
<dbReference type="SMART" id="SM00363">
    <property type="entry name" value="S4"/>
    <property type="match status" value="1"/>
</dbReference>
<gene>
    <name evidence="3" type="ORF">JMUB5056_1076</name>
</gene>
<evidence type="ECO:0000313" key="3">
    <source>
        <dbReference type="EMBL" id="BBM59492.1"/>
    </source>
</evidence>
<dbReference type="PROSITE" id="PS50889">
    <property type="entry name" value="S4"/>
    <property type="match status" value="1"/>
</dbReference>
<dbReference type="KEGG" id="lhg:JMUB5056_1076"/>
<name>A0A510L696_9FUSO</name>